<dbReference type="EMBL" id="BJOD01000127">
    <property type="protein sequence ID" value="GED28821.1"/>
    <property type="molecule type" value="Genomic_DNA"/>
</dbReference>
<accession>A0ABQ0SY96</accession>
<dbReference type="Proteomes" id="UP000317180">
    <property type="component" value="Unassembled WGS sequence"/>
</dbReference>
<name>A0ABQ0SY96_9BACL</name>
<sequence>MDEFLERAGFVEPMGADCDYTTCGSTCGSGGIYRVVYCYGMGKLQGSWCDTEGYYC</sequence>
<protein>
    <recommendedName>
        <fullName evidence="4">Bacteriocin</fullName>
    </recommendedName>
</protein>
<dbReference type="EMBL" id="BJOD01000127">
    <property type="protein sequence ID" value="GED28822.1"/>
    <property type="molecule type" value="Genomic_DNA"/>
</dbReference>
<comment type="caution">
    <text evidence="2">The sequence shown here is derived from an EMBL/GenBank/DDBJ whole genome shotgun (WGS) entry which is preliminary data.</text>
</comment>
<reference evidence="2 3" key="1">
    <citation type="submission" date="2019-06" db="EMBL/GenBank/DDBJ databases">
        <title>Whole genome shotgun sequence of Brevibacillus agri NBRC 15538.</title>
        <authorList>
            <person name="Hosoyama A."/>
            <person name="Uohara A."/>
            <person name="Ohji S."/>
            <person name="Ichikawa N."/>
        </authorList>
    </citation>
    <scope>NUCLEOTIDE SEQUENCE [LARGE SCALE GENOMIC DNA]</scope>
    <source>
        <strain evidence="2 3">NBRC 15538</strain>
    </source>
</reference>
<organism evidence="2 3">
    <name type="scientific">Brevibacillus agri</name>
    <dbReference type="NCBI Taxonomy" id="51101"/>
    <lineage>
        <taxon>Bacteria</taxon>
        <taxon>Bacillati</taxon>
        <taxon>Bacillota</taxon>
        <taxon>Bacilli</taxon>
        <taxon>Bacillales</taxon>
        <taxon>Paenibacillaceae</taxon>
        <taxon>Brevibacillus</taxon>
    </lineage>
</organism>
<gene>
    <name evidence="1" type="ORF">BAG01nite_49230</name>
    <name evidence="2" type="ORF">BAG01nite_49240</name>
</gene>
<proteinExistence type="predicted"/>
<evidence type="ECO:0000313" key="3">
    <source>
        <dbReference type="Proteomes" id="UP000317180"/>
    </source>
</evidence>
<evidence type="ECO:0000313" key="1">
    <source>
        <dbReference type="EMBL" id="GED28821.1"/>
    </source>
</evidence>
<keyword evidence="3" id="KW-1185">Reference proteome</keyword>
<evidence type="ECO:0000313" key="2">
    <source>
        <dbReference type="EMBL" id="GED28822.1"/>
    </source>
</evidence>
<evidence type="ECO:0008006" key="4">
    <source>
        <dbReference type="Google" id="ProtNLM"/>
    </source>
</evidence>